<sequence length="83" mass="8990">MSDEREKRESAEPHAATEFDAGNGQGTVSGPPEGDVQRRPIMDGSTQSPAEEHDVDNPRRGMEDPGLVRDTESGEKTPTPDED</sequence>
<dbReference type="AlphaFoldDB" id="A0A939QMX3"/>
<organism evidence="2 3">
    <name type="scientific">Leucobacter tardus</name>
    <dbReference type="NCBI Taxonomy" id="501483"/>
    <lineage>
        <taxon>Bacteria</taxon>
        <taxon>Bacillati</taxon>
        <taxon>Actinomycetota</taxon>
        <taxon>Actinomycetes</taxon>
        <taxon>Micrococcales</taxon>
        <taxon>Microbacteriaceae</taxon>
        <taxon>Leucobacter</taxon>
    </lineage>
</organism>
<gene>
    <name evidence="2" type="ORF">J4H85_12725</name>
</gene>
<evidence type="ECO:0000313" key="2">
    <source>
        <dbReference type="EMBL" id="MBO2990861.1"/>
    </source>
</evidence>
<name>A0A939QMX3_9MICO</name>
<proteinExistence type="predicted"/>
<keyword evidence="3" id="KW-1185">Reference proteome</keyword>
<feature type="compositionally biased region" description="Basic and acidic residues" evidence="1">
    <location>
        <begin position="1"/>
        <end position="17"/>
    </location>
</feature>
<evidence type="ECO:0000313" key="3">
    <source>
        <dbReference type="Proteomes" id="UP000668403"/>
    </source>
</evidence>
<protein>
    <submittedName>
        <fullName evidence="2">Uncharacterized protein</fullName>
    </submittedName>
</protein>
<feature type="compositionally biased region" description="Basic and acidic residues" evidence="1">
    <location>
        <begin position="50"/>
        <end position="83"/>
    </location>
</feature>
<dbReference type="EMBL" id="JAGFBF010000005">
    <property type="protein sequence ID" value="MBO2990861.1"/>
    <property type="molecule type" value="Genomic_DNA"/>
</dbReference>
<dbReference type="Proteomes" id="UP000668403">
    <property type="component" value="Unassembled WGS sequence"/>
</dbReference>
<dbReference type="RefSeq" id="WP_208240164.1">
    <property type="nucleotide sequence ID" value="NZ_BAAAQU010000002.1"/>
</dbReference>
<reference evidence="2" key="1">
    <citation type="submission" date="2021-03" db="EMBL/GenBank/DDBJ databases">
        <title>Leucobacter chromiisoli sp. nov., isolated from chromium-containing soil of chemical plant.</title>
        <authorList>
            <person name="Xu Z."/>
        </authorList>
    </citation>
    <scope>NUCLEOTIDE SEQUENCE</scope>
    <source>
        <strain evidence="2">K 70/01</strain>
    </source>
</reference>
<feature type="region of interest" description="Disordered" evidence="1">
    <location>
        <begin position="1"/>
        <end position="83"/>
    </location>
</feature>
<evidence type="ECO:0000256" key="1">
    <source>
        <dbReference type="SAM" id="MobiDB-lite"/>
    </source>
</evidence>
<comment type="caution">
    <text evidence="2">The sequence shown here is derived from an EMBL/GenBank/DDBJ whole genome shotgun (WGS) entry which is preliminary data.</text>
</comment>
<accession>A0A939QMX3</accession>